<feature type="transmembrane region" description="Helical" evidence="1">
    <location>
        <begin position="43"/>
        <end position="66"/>
    </location>
</feature>
<dbReference type="AlphaFoldDB" id="A0A8A3P061"/>
<evidence type="ECO:0000313" key="2">
    <source>
        <dbReference type="EMBL" id="QSZ31285.1"/>
    </source>
</evidence>
<keyword evidence="1" id="KW-1133">Transmembrane helix</keyword>
<organism evidence="2 3">
    <name type="scientific">Monilinia vaccinii-corymbosi</name>
    <dbReference type="NCBI Taxonomy" id="61207"/>
    <lineage>
        <taxon>Eukaryota</taxon>
        <taxon>Fungi</taxon>
        <taxon>Dikarya</taxon>
        <taxon>Ascomycota</taxon>
        <taxon>Pezizomycotina</taxon>
        <taxon>Leotiomycetes</taxon>
        <taxon>Helotiales</taxon>
        <taxon>Sclerotiniaceae</taxon>
        <taxon>Monilinia</taxon>
    </lineage>
</organism>
<dbReference type="Proteomes" id="UP000672032">
    <property type="component" value="Chromosome 2"/>
</dbReference>
<evidence type="ECO:0000313" key="3">
    <source>
        <dbReference type="Proteomes" id="UP000672032"/>
    </source>
</evidence>
<sequence length="271" mass="32010">MQPDNLVPLPFLLVSAFRLMHLGSIIFWWWIKFHKYPTLNPSLKGLCVFIFFWFIFELQHMLINFATHALRTKRKMLLKGIIPVIEDDLHNIEYMQCPEINEDFTKFTYIPCPRIRHQAAKYKIHLMFEELSQELTAQNQLLHRAASASGMTPDLESQNVEFRAPSLKTMTPDQKFMQDGGLYDCGCGMYGEDSPCEDFEPTIDWNDDSITFTSIPEQEYIECERWEIEEEIVTIQNNHRFKERRRKRQEAEALILKEKLGEESSCMIDEK</sequence>
<name>A0A8A3P061_9HELO</name>
<accession>A0A8A3P061</accession>
<keyword evidence="1" id="KW-0812">Transmembrane</keyword>
<feature type="transmembrane region" description="Helical" evidence="1">
    <location>
        <begin position="12"/>
        <end position="31"/>
    </location>
</feature>
<dbReference type="EMBL" id="CP063406">
    <property type="protein sequence ID" value="QSZ31285.1"/>
    <property type="molecule type" value="Genomic_DNA"/>
</dbReference>
<evidence type="ECO:0000256" key="1">
    <source>
        <dbReference type="SAM" id="Phobius"/>
    </source>
</evidence>
<gene>
    <name evidence="2" type="ORF">DSL72_000848</name>
</gene>
<proteinExistence type="predicted"/>
<protein>
    <submittedName>
        <fullName evidence="2">Uncharacterized protein</fullName>
    </submittedName>
</protein>
<dbReference type="OrthoDB" id="3561543at2759"/>
<keyword evidence="3" id="KW-1185">Reference proteome</keyword>
<keyword evidence="1" id="KW-0472">Membrane</keyword>
<reference evidence="2" key="1">
    <citation type="submission" date="2020-10" db="EMBL/GenBank/DDBJ databases">
        <title>Genome Sequence of Monilinia vaccinii-corymbosi Sheds Light on Mummy Berry Disease Infection of Blueberry and Mating Type.</title>
        <authorList>
            <person name="Yow A.G."/>
            <person name="Zhang Y."/>
            <person name="Bansal K."/>
            <person name="Eacker S.M."/>
            <person name="Sullivan S."/>
            <person name="Liachko I."/>
            <person name="Cubeta M.A."/>
            <person name="Rollins J.A."/>
            <person name="Ashrafi H."/>
        </authorList>
    </citation>
    <scope>NUCLEOTIDE SEQUENCE</scope>
    <source>
        <strain evidence="2">RL-1</strain>
    </source>
</reference>